<evidence type="ECO:0000256" key="3">
    <source>
        <dbReference type="ARBA" id="ARBA00023172"/>
    </source>
</evidence>
<feature type="domain" description="Core-binding (CB)" evidence="6">
    <location>
        <begin position="72"/>
        <end position="151"/>
    </location>
</feature>
<evidence type="ECO:0000256" key="2">
    <source>
        <dbReference type="ARBA" id="ARBA00023125"/>
    </source>
</evidence>
<dbReference type="InterPro" id="IPR057084">
    <property type="entry name" value="Int_N"/>
</dbReference>
<dbReference type="Gene3D" id="1.10.443.10">
    <property type="entry name" value="Intergrase catalytic core"/>
    <property type="match status" value="1"/>
</dbReference>
<dbReference type="Pfam" id="PF00589">
    <property type="entry name" value="Phage_integrase"/>
    <property type="match status" value="1"/>
</dbReference>
<dbReference type="GO" id="GO:0006310">
    <property type="term" value="P:DNA recombination"/>
    <property type="evidence" value="ECO:0007669"/>
    <property type="project" value="UniProtKB-KW"/>
</dbReference>
<dbReference type="PANTHER" id="PTHR30349:SF93">
    <property type="entry name" value="FELS-2 PROPHAGE PROTEIN"/>
    <property type="match status" value="1"/>
</dbReference>
<dbReference type="Pfam" id="PF24624">
    <property type="entry name" value="Int_N"/>
    <property type="match status" value="1"/>
</dbReference>
<gene>
    <name evidence="7" type="ORF">DFP76_101204</name>
</gene>
<dbReference type="InterPro" id="IPR010998">
    <property type="entry name" value="Integrase_recombinase_N"/>
</dbReference>
<dbReference type="GO" id="GO:0015074">
    <property type="term" value="P:DNA integration"/>
    <property type="evidence" value="ECO:0007669"/>
    <property type="project" value="UniProtKB-KW"/>
</dbReference>
<dbReference type="InterPro" id="IPR011010">
    <property type="entry name" value="DNA_brk_join_enz"/>
</dbReference>
<evidence type="ECO:0000259" key="6">
    <source>
        <dbReference type="PROSITE" id="PS51900"/>
    </source>
</evidence>
<proteinExistence type="predicted"/>
<dbReference type="RefSeq" id="WP_113872831.1">
    <property type="nucleotide sequence ID" value="NZ_QNRF01000001.1"/>
</dbReference>
<sequence>MAYPKKNQKADNHIWRLEDNRYLVELRLDGGYGKLHRKIHDTLRAAKIYRDGLFAKKAADADFNPHKKRDKRTLSSLIDTWEMLFARELKDGQKRTSKLRFLCQEWGNPEYHHISARHFIEFRQRRLDQGLSLNTVNHDLAYLKAMFNKLVKLKELTDNPLKEVELFTLEQSEIRYLELSEINRFLNELQHSTSRDAYVVSRICLETGCRINEAQTLRNSQVKGGVIQFARTKNSESRAVPISKELDQLIKQDRPRRGKLFGASITKAFKTACNNAHIDLPKGQATHIMRHSFSVHFMRAKGSILDLQKILGHKTLAMTLRYAQFHPDYLADAKIKNPIAQMQQNKNS</sequence>
<evidence type="ECO:0000313" key="7">
    <source>
        <dbReference type="EMBL" id="RBO85929.1"/>
    </source>
</evidence>
<evidence type="ECO:0000259" key="5">
    <source>
        <dbReference type="PROSITE" id="PS51898"/>
    </source>
</evidence>
<organism evidence="7 8">
    <name type="scientific">Marinomonas aquiplantarum</name>
    <dbReference type="NCBI Taxonomy" id="491951"/>
    <lineage>
        <taxon>Bacteria</taxon>
        <taxon>Pseudomonadati</taxon>
        <taxon>Pseudomonadota</taxon>
        <taxon>Gammaproteobacteria</taxon>
        <taxon>Oceanospirillales</taxon>
        <taxon>Oceanospirillaceae</taxon>
        <taxon>Marinomonas</taxon>
    </lineage>
</organism>
<evidence type="ECO:0000256" key="1">
    <source>
        <dbReference type="ARBA" id="ARBA00022908"/>
    </source>
</evidence>
<accession>A0A366D8V8</accession>
<dbReference type="Proteomes" id="UP000252086">
    <property type="component" value="Unassembled WGS sequence"/>
</dbReference>
<dbReference type="InterPro" id="IPR050090">
    <property type="entry name" value="Tyrosine_recombinase_XerCD"/>
</dbReference>
<dbReference type="OrthoDB" id="9057547at2"/>
<dbReference type="CDD" id="cd00796">
    <property type="entry name" value="INT_Rci_Hp1_C"/>
    <property type="match status" value="1"/>
</dbReference>
<reference evidence="7 8" key="1">
    <citation type="submission" date="2018-06" db="EMBL/GenBank/DDBJ databases">
        <title>Genomic Encyclopedia of Type Strains, Phase III (KMG-III): the genomes of soil and plant-associated and newly described type strains.</title>
        <authorList>
            <person name="Whitman W."/>
        </authorList>
    </citation>
    <scope>NUCLEOTIDE SEQUENCE [LARGE SCALE GENOMIC DNA]</scope>
    <source>
        <strain evidence="7 8">CECT 7732</strain>
    </source>
</reference>
<dbReference type="AlphaFoldDB" id="A0A366D8V8"/>
<feature type="domain" description="Tyr recombinase" evidence="5">
    <location>
        <begin position="172"/>
        <end position="337"/>
    </location>
</feature>
<evidence type="ECO:0000256" key="4">
    <source>
        <dbReference type="PROSITE-ProRule" id="PRU01248"/>
    </source>
</evidence>
<name>A0A366D8V8_9GAMM</name>
<dbReference type="PROSITE" id="PS51900">
    <property type="entry name" value="CB"/>
    <property type="match status" value="1"/>
</dbReference>
<dbReference type="InterPro" id="IPR002104">
    <property type="entry name" value="Integrase_catalytic"/>
</dbReference>
<dbReference type="GO" id="GO:0003677">
    <property type="term" value="F:DNA binding"/>
    <property type="evidence" value="ECO:0007669"/>
    <property type="project" value="UniProtKB-UniRule"/>
</dbReference>
<dbReference type="SUPFAM" id="SSF56349">
    <property type="entry name" value="DNA breaking-rejoining enzymes"/>
    <property type="match status" value="1"/>
</dbReference>
<protein>
    <submittedName>
        <fullName evidence="7">Site-specific recombinase XerD</fullName>
    </submittedName>
</protein>
<dbReference type="Gene3D" id="1.10.150.130">
    <property type="match status" value="1"/>
</dbReference>
<dbReference type="EMBL" id="QNRF01000001">
    <property type="protein sequence ID" value="RBO85929.1"/>
    <property type="molecule type" value="Genomic_DNA"/>
</dbReference>
<dbReference type="InterPro" id="IPR013762">
    <property type="entry name" value="Integrase-like_cat_sf"/>
</dbReference>
<keyword evidence="3" id="KW-0233">DNA recombination</keyword>
<comment type="caution">
    <text evidence="7">The sequence shown here is derived from an EMBL/GenBank/DDBJ whole genome shotgun (WGS) entry which is preliminary data.</text>
</comment>
<keyword evidence="8" id="KW-1185">Reference proteome</keyword>
<dbReference type="PANTHER" id="PTHR30349">
    <property type="entry name" value="PHAGE INTEGRASE-RELATED"/>
    <property type="match status" value="1"/>
</dbReference>
<evidence type="ECO:0000313" key="8">
    <source>
        <dbReference type="Proteomes" id="UP000252086"/>
    </source>
</evidence>
<dbReference type="PROSITE" id="PS51898">
    <property type="entry name" value="TYR_RECOMBINASE"/>
    <property type="match status" value="1"/>
</dbReference>
<keyword evidence="1" id="KW-0229">DNA integration</keyword>
<dbReference type="InterPro" id="IPR044068">
    <property type="entry name" value="CB"/>
</dbReference>
<keyword evidence="2 4" id="KW-0238">DNA-binding</keyword>